<sequence>LKNDKIDYKHPKNELLSGAANIFLAIAGITGQEDDILDLVESIENACRLQKLENEHIDYITDKIQLIITSLSYNKNVVVSCGNIDFWIRSSGKEDLFFQIDIIYGFDDKKHGISLYINSGHASLRILQLSSIPAHIKNKYEEIRKICCKEENYMTCAIGQYIERSLEELKNSDAENESYNLSKYKQILDLGHENISKIFLQGRLTDIDCKSFIIKNFIIYSADKNLGLDDPAIRITANILGSVPLNDPATRNSMILSFYFHPTWQTYYPKLGFAQSEHVQKGQLSELELFGVYEYILEQKSARLAVDSLITYIKLETNNYNMFFSLSEYEVSKMLFNIIVEEGKISCFTELRGVFEVYVRPTEKEYVNFIYTTWFIFVCEMSPLPLEITKILYSFIDCYNLHDRSNRLKNYKHCIYIALCVLEEEKSLFCLEGSDTSMDNYKKMVQFLKNAIDK</sequence>
<protein>
    <submittedName>
        <fullName evidence="1">Uncharacterized protein</fullName>
    </submittedName>
</protein>
<dbReference type="RefSeq" id="XP_052904619.1">
    <property type="nucleotide sequence ID" value="XM_053048814.1"/>
</dbReference>
<dbReference type="HOGENOM" id="CLU_602121_0_0_1"/>
<reference evidence="1 2" key="1">
    <citation type="journal article" date="2014" name="Genome Announc.">
        <title>Genome Sequence of the Microsporidian Species Nematocida sp1 Strain ERTm6 (ATCC PRA-372).</title>
        <authorList>
            <person name="Bakowski M.A."/>
            <person name="Priest M."/>
            <person name="Young S."/>
            <person name="Cuomo C.A."/>
            <person name="Troemel E.R."/>
        </authorList>
    </citation>
    <scope>NUCLEOTIDE SEQUENCE [LARGE SCALE GENOMIC DNA]</scope>
    <source>
        <strain evidence="1 2">ERTm6</strain>
    </source>
</reference>
<comment type="caution">
    <text evidence="1">The sequence shown here is derived from an EMBL/GenBank/DDBJ whole genome shotgun (WGS) entry which is preliminary data.</text>
</comment>
<dbReference type="AlphaFoldDB" id="A0A086J1P6"/>
<dbReference type="EMBL" id="AKIJ01000003">
    <property type="protein sequence ID" value="KFG26064.1"/>
    <property type="molecule type" value="Genomic_DNA"/>
</dbReference>
<feature type="non-terminal residue" evidence="1">
    <location>
        <position position="1"/>
    </location>
</feature>
<name>A0A086J1P6_NEMA1</name>
<proteinExistence type="predicted"/>
<dbReference type="GeneID" id="77676150"/>
<organism evidence="1 2">
    <name type="scientific">Nematocida ausubeli (strain ATCC PRA-371 / ERTm2)</name>
    <name type="common">Nematode killer fungus</name>
    <dbReference type="NCBI Taxonomy" id="1913371"/>
    <lineage>
        <taxon>Eukaryota</taxon>
        <taxon>Fungi</taxon>
        <taxon>Fungi incertae sedis</taxon>
        <taxon>Microsporidia</taxon>
        <taxon>Nematocida</taxon>
    </lineage>
</organism>
<dbReference type="Proteomes" id="UP000054524">
    <property type="component" value="Unassembled WGS sequence"/>
</dbReference>
<gene>
    <name evidence="1" type="ORF">NESG_01177</name>
</gene>
<evidence type="ECO:0000313" key="2">
    <source>
        <dbReference type="Proteomes" id="UP000054524"/>
    </source>
</evidence>
<keyword evidence="2" id="KW-1185">Reference proteome</keyword>
<accession>A0A086J1P6</accession>
<evidence type="ECO:0000313" key="1">
    <source>
        <dbReference type="EMBL" id="KFG26064.1"/>
    </source>
</evidence>